<feature type="compositionally biased region" description="Low complexity" evidence="1">
    <location>
        <begin position="342"/>
        <end position="366"/>
    </location>
</feature>
<feature type="compositionally biased region" description="Polar residues" evidence="1">
    <location>
        <begin position="406"/>
        <end position="422"/>
    </location>
</feature>
<evidence type="ECO:0000313" key="3">
    <source>
        <dbReference type="Proteomes" id="UP000054538"/>
    </source>
</evidence>
<feature type="compositionally biased region" description="Pro residues" evidence="1">
    <location>
        <begin position="290"/>
        <end position="300"/>
    </location>
</feature>
<proteinExistence type="predicted"/>
<evidence type="ECO:0000313" key="2">
    <source>
        <dbReference type="EMBL" id="KIK92844.1"/>
    </source>
</evidence>
<gene>
    <name evidence="2" type="ORF">PAXRUDRAFT_550759</name>
</gene>
<feature type="compositionally biased region" description="Low complexity" evidence="1">
    <location>
        <begin position="248"/>
        <end position="266"/>
    </location>
</feature>
<reference evidence="3" key="2">
    <citation type="submission" date="2015-01" db="EMBL/GenBank/DDBJ databases">
        <title>Evolutionary Origins and Diversification of the Mycorrhizal Mutualists.</title>
        <authorList>
            <consortium name="DOE Joint Genome Institute"/>
            <consortium name="Mycorrhizal Genomics Consortium"/>
            <person name="Kohler A."/>
            <person name="Kuo A."/>
            <person name="Nagy L.G."/>
            <person name="Floudas D."/>
            <person name="Copeland A."/>
            <person name="Barry K.W."/>
            <person name="Cichocki N."/>
            <person name="Veneault-Fourrey C."/>
            <person name="LaButti K."/>
            <person name="Lindquist E.A."/>
            <person name="Lipzen A."/>
            <person name="Lundell T."/>
            <person name="Morin E."/>
            <person name="Murat C."/>
            <person name="Riley R."/>
            <person name="Ohm R."/>
            <person name="Sun H."/>
            <person name="Tunlid A."/>
            <person name="Henrissat B."/>
            <person name="Grigoriev I.V."/>
            <person name="Hibbett D.S."/>
            <person name="Martin F."/>
        </authorList>
    </citation>
    <scope>NUCLEOTIDE SEQUENCE [LARGE SCALE GENOMIC DNA]</scope>
    <source>
        <strain evidence="3">Ve08.2h10</strain>
    </source>
</reference>
<keyword evidence="3" id="KW-1185">Reference proteome</keyword>
<feature type="compositionally biased region" description="Polar residues" evidence="1">
    <location>
        <begin position="133"/>
        <end position="173"/>
    </location>
</feature>
<dbReference type="AlphaFoldDB" id="A0A0D0DZX8"/>
<sequence>MVFGTLTDSSQKGDAKAESHLVKMQKVFRLGLFAMNPVRQADKDPIRVQPTNLDLNTSACEVLSVIDIRRHSVDSVISTNLSFIDPWETHALSSRVEHWDSQNTRNVYTNKANTRPPSPVKANRERRPENSAIARTTSYEHSLQSAHSPSKANSRLITESITAEPHSMSTSSRKSGRTAKRQCSRSRLPKSSLPPESGSVSGASKRSKSCNRRAAPVEPPPLFPMDSFLPRAKPPPPLKIPTKHQRNRSIASVAASPPSPISAARPQTPYQSRNPLEPASFFPVPDMTLPIPPLPALPHPPWKKSSARTPRSQRSNPQLASSQGSMQASNTPVLTRADTGLSATSAESATSESAVTPPQFAPAWTWAPPPSWAGPPPEGDEVTGGVPRGTSKLVRKRSAKGRPNGCQYSNPRLNLSSTSLWRSRSPDPAEVDTPAQPSVRKAGQKPPEVVVKEKGIHGKEWHERAMAEVIPKLRALKTSG</sequence>
<dbReference type="InParanoid" id="A0A0D0DZX8"/>
<dbReference type="EMBL" id="KN825238">
    <property type="protein sequence ID" value="KIK92844.1"/>
    <property type="molecule type" value="Genomic_DNA"/>
</dbReference>
<feature type="region of interest" description="Disordered" evidence="1">
    <location>
        <begin position="103"/>
        <end position="448"/>
    </location>
</feature>
<evidence type="ECO:0000256" key="1">
    <source>
        <dbReference type="SAM" id="MobiDB-lite"/>
    </source>
</evidence>
<dbReference type="OrthoDB" id="2687963at2759"/>
<feature type="compositionally biased region" description="Pro residues" evidence="1">
    <location>
        <begin position="367"/>
        <end position="377"/>
    </location>
</feature>
<protein>
    <submittedName>
        <fullName evidence="2">Uncharacterized protein</fullName>
    </submittedName>
</protein>
<name>A0A0D0DZX8_9AGAM</name>
<reference evidence="2 3" key="1">
    <citation type="submission" date="2014-04" db="EMBL/GenBank/DDBJ databases">
        <authorList>
            <consortium name="DOE Joint Genome Institute"/>
            <person name="Kuo A."/>
            <person name="Kohler A."/>
            <person name="Jargeat P."/>
            <person name="Nagy L.G."/>
            <person name="Floudas D."/>
            <person name="Copeland A."/>
            <person name="Barry K.W."/>
            <person name="Cichocki N."/>
            <person name="Veneault-Fourrey C."/>
            <person name="LaButti K."/>
            <person name="Lindquist E.A."/>
            <person name="Lipzen A."/>
            <person name="Lundell T."/>
            <person name="Morin E."/>
            <person name="Murat C."/>
            <person name="Sun H."/>
            <person name="Tunlid A."/>
            <person name="Henrissat B."/>
            <person name="Grigoriev I.V."/>
            <person name="Hibbett D.S."/>
            <person name="Martin F."/>
            <person name="Nordberg H.P."/>
            <person name="Cantor M.N."/>
            <person name="Hua S.X."/>
        </authorList>
    </citation>
    <scope>NUCLEOTIDE SEQUENCE [LARGE SCALE GENOMIC DNA]</scope>
    <source>
        <strain evidence="2 3">Ve08.2h10</strain>
    </source>
</reference>
<feature type="compositionally biased region" description="Basic residues" evidence="1">
    <location>
        <begin position="174"/>
        <end position="188"/>
    </location>
</feature>
<organism evidence="2 3">
    <name type="scientific">Paxillus rubicundulus Ve08.2h10</name>
    <dbReference type="NCBI Taxonomy" id="930991"/>
    <lineage>
        <taxon>Eukaryota</taxon>
        <taxon>Fungi</taxon>
        <taxon>Dikarya</taxon>
        <taxon>Basidiomycota</taxon>
        <taxon>Agaricomycotina</taxon>
        <taxon>Agaricomycetes</taxon>
        <taxon>Agaricomycetidae</taxon>
        <taxon>Boletales</taxon>
        <taxon>Paxilineae</taxon>
        <taxon>Paxillaceae</taxon>
        <taxon>Paxillus</taxon>
    </lineage>
</organism>
<accession>A0A0D0DZX8</accession>
<feature type="compositionally biased region" description="Polar residues" evidence="1">
    <location>
        <begin position="103"/>
        <end position="115"/>
    </location>
</feature>
<feature type="compositionally biased region" description="Polar residues" evidence="1">
    <location>
        <begin position="307"/>
        <end position="333"/>
    </location>
</feature>
<dbReference type="HOGENOM" id="CLU_568696_0_0_1"/>
<dbReference type="Proteomes" id="UP000054538">
    <property type="component" value="Unassembled WGS sequence"/>
</dbReference>